<dbReference type="SUPFAM" id="SSF54928">
    <property type="entry name" value="RNA-binding domain, RBD"/>
    <property type="match status" value="1"/>
</dbReference>
<dbReference type="InterPro" id="IPR000504">
    <property type="entry name" value="RRM_dom"/>
</dbReference>
<feature type="compositionally biased region" description="Polar residues" evidence="2">
    <location>
        <begin position="237"/>
        <end position="254"/>
    </location>
</feature>
<dbReference type="SMART" id="SM00360">
    <property type="entry name" value="RRM"/>
    <property type="match status" value="1"/>
</dbReference>
<gene>
    <name evidence="4" type="ORF">GOCE00092_LOCUS5115</name>
</gene>
<feature type="compositionally biased region" description="Basic and acidic residues" evidence="2">
    <location>
        <begin position="260"/>
        <end position="283"/>
    </location>
</feature>
<dbReference type="GO" id="GO:0003723">
    <property type="term" value="F:RNA binding"/>
    <property type="evidence" value="ECO:0007669"/>
    <property type="project" value="UniProtKB-UniRule"/>
</dbReference>
<dbReference type="Gene3D" id="3.30.70.330">
    <property type="match status" value="1"/>
</dbReference>
<feature type="compositionally biased region" description="Polar residues" evidence="2">
    <location>
        <begin position="212"/>
        <end position="226"/>
    </location>
</feature>
<dbReference type="AlphaFoldDB" id="A0A7S1Y4F9"/>
<feature type="compositionally biased region" description="Basic and acidic residues" evidence="2">
    <location>
        <begin position="372"/>
        <end position="382"/>
    </location>
</feature>
<evidence type="ECO:0000259" key="3">
    <source>
        <dbReference type="PROSITE" id="PS50102"/>
    </source>
</evidence>
<feature type="compositionally biased region" description="Basic and acidic residues" evidence="2">
    <location>
        <begin position="351"/>
        <end position="360"/>
    </location>
</feature>
<organism evidence="4">
    <name type="scientific">Grammatophora oceanica</name>
    <dbReference type="NCBI Taxonomy" id="210454"/>
    <lineage>
        <taxon>Eukaryota</taxon>
        <taxon>Sar</taxon>
        <taxon>Stramenopiles</taxon>
        <taxon>Ochrophyta</taxon>
        <taxon>Bacillariophyta</taxon>
        <taxon>Fragilariophyceae</taxon>
        <taxon>Fragilariophycidae</taxon>
        <taxon>Rhabdonematales</taxon>
        <taxon>Grammatophoraceae</taxon>
        <taxon>Grammatophora</taxon>
    </lineage>
</organism>
<feature type="region of interest" description="Disordered" evidence="2">
    <location>
        <begin position="1"/>
        <end position="67"/>
    </location>
</feature>
<evidence type="ECO:0000256" key="2">
    <source>
        <dbReference type="SAM" id="MobiDB-lite"/>
    </source>
</evidence>
<feature type="compositionally biased region" description="Low complexity" evidence="2">
    <location>
        <begin position="159"/>
        <end position="207"/>
    </location>
</feature>
<dbReference type="EMBL" id="HBGK01009889">
    <property type="protein sequence ID" value="CAD9276207.1"/>
    <property type="molecule type" value="Transcribed_RNA"/>
</dbReference>
<reference evidence="4" key="1">
    <citation type="submission" date="2021-01" db="EMBL/GenBank/DDBJ databases">
        <authorList>
            <person name="Corre E."/>
            <person name="Pelletier E."/>
            <person name="Niang G."/>
            <person name="Scheremetjew M."/>
            <person name="Finn R."/>
            <person name="Kale V."/>
            <person name="Holt S."/>
            <person name="Cochrane G."/>
            <person name="Meng A."/>
            <person name="Brown T."/>
            <person name="Cohen L."/>
        </authorList>
    </citation>
    <scope>NUCLEOTIDE SEQUENCE</scope>
    <source>
        <strain evidence="4">CCMP 410</strain>
    </source>
</reference>
<feature type="compositionally biased region" description="Basic and acidic residues" evidence="2">
    <location>
        <begin position="316"/>
        <end position="327"/>
    </location>
</feature>
<evidence type="ECO:0000256" key="1">
    <source>
        <dbReference type="PROSITE-ProRule" id="PRU00176"/>
    </source>
</evidence>
<sequence>MKNWGDFSSDDDSDFESLPPVKPRSEPPRPETDDEAEIVDEQAPSEGEQGPPTRVKRKEHVLPENPPFTAYVGNLSFKIKSGDELGQKVADLVQRRFQGPPIVVTSSRVAFDRDGSSRGFGYVEVETLDMLKAILELDDGQSMIAGRPINLDAASPPQNNRGNRGNRRGSSGSFQSASASGSGPIDGSQFRGGRFNNNTNDNNGQQRKPSFKRQNSEPPGTTTTVPLQRPSLKLKPRSQSVGLSDDSGSGTKSSIFGGAKARDHKEWSNRRQSLKKEGSERRNSSTSSKGGPGGDDANNERRKPERKSGRGGSGRGDGRGGRGEGGRGGRGGRNSNRRSSNNSGRGAVQGKKKEQDDDKQPNTNSSAAPTRKQKEPESKNSKSPEGGGAPKANRFAGLFDDDSD</sequence>
<feature type="domain" description="RRM" evidence="3">
    <location>
        <begin position="68"/>
        <end position="156"/>
    </location>
</feature>
<feature type="region of interest" description="Disordered" evidence="2">
    <location>
        <begin position="148"/>
        <end position="404"/>
    </location>
</feature>
<name>A0A7S1Y4F9_9STRA</name>
<feature type="compositionally biased region" description="Basic and acidic residues" evidence="2">
    <location>
        <begin position="298"/>
        <end position="308"/>
    </location>
</feature>
<protein>
    <recommendedName>
        <fullName evidence="3">RRM domain-containing protein</fullName>
    </recommendedName>
</protein>
<dbReference type="InterPro" id="IPR035979">
    <property type="entry name" value="RBD_domain_sf"/>
</dbReference>
<dbReference type="InterPro" id="IPR012677">
    <property type="entry name" value="Nucleotide-bd_a/b_plait_sf"/>
</dbReference>
<proteinExistence type="predicted"/>
<accession>A0A7S1Y4F9</accession>
<feature type="compositionally biased region" description="Low complexity" evidence="2">
    <location>
        <begin position="333"/>
        <end position="346"/>
    </location>
</feature>
<keyword evidence="1" id="KW-0694">RNA-binding</keyword>
<dbReference type="PROSITE" id="PS50102">
    <property type="entry name" value="RRM"/>
    <property type="match status" value="1"/>
</dbReference>
<evidence type="ECO:0000313" key="4">
    <source>
        <dbReference type="EMBL" id="CAD9276207.1"/>
    </source>
</evidence>